<comment type="caution">
    <text evidence="2">The sequence shown here is derived from an EMBL/GenBank/DDBJ whole genome shotgun (WGS) entry which is preliminary data.</text>
</comment>
<accession>A0A8X6R1E6</accession>
<gene>
    <name evidence="2" type="ORF">TNCV_2562641</name>
</gene>
<evidence type="ECO:0000313" key="2">
    <source>
        <dbReference type="EMBL" id="GFX86375.1"/>
    </source>
</evidence>
<dbReference type="Proteomes" id="UP000887159">
    <property type="component" value="Unassembled WGS sequence"/>
</dbReference>
<evidence type="ECO:0000313" key="3">
    <source>
        <dbReference type="Proteomes" id="UP000887159"/>
    </source>
</evidence>
<protein>
    <submittedName>
        <fullName evidence="2">Uncharacterized protein</fullName>
    </submittedName>
</protein>
<reference evidence="2" key="1">
    <citation type="submission" date="2020-08" db="EMBL/GenBank/DDBJ databases">
        <title>Multicomponent nature underlies the extraordinary mechanical properties of spider dragline silk.</title>
        <authorList>
            <person name="Kono N."/>
            <person name="Nakamura H."/>
            <person name="Mori M."/>
            <person name="Yoshida Y."/>
            <person name="Ohtoshi R."/>
            <person name="Malay A.D."/>
            <person name="Moran D.A.P."/>
            <person name="Tomita M."/>
            <person name="Numata K."/>
            <person name="Arakawa K."/>
        </authorList>
    </citation>
    <scope>NUCLEOTIDE SEQUENCE</scope>
</reference>
<proteinExistence type="predicted"/>
<evidence type="ECO:0000256" key="1">
    <source>
        <dbReference type="SAM" id="MobiDB-lite"/>
    </source>
</evidence>
<keyword evidence="3" id="KW-1185">Reference proteome</keyword>
<feature type="region of interest" description="Disordered" evidence="1">
    <location>
        <begin position="1"/>
        <end position="47"/>
    </location>
</feature>
<dbReference type="AlphaFoldDB" id="A0A8X6R1E6"/>
<name>A0A8X6R1E6_TRICX</name>
<organism evidence="2 3">
    <name type="scientific">Trichonephila clavipes</name>
    <name type="common">Golden silk orbweaver</name>
    <name type="synonym">Nephila clavipes</name>
    <dbReference type="NCBI Taxonomy" id="2585209"/>
    <lineage>
        <taxon>Eukaryota</taxon>
        <taxon>Metazoa</taxon>
        <taxon>Ecdysozoa</taxon>
        <taxon>Arthropoda</taxon>
        <taxon>Chelicerata</taxon>
        <taxon>Arachnida</taxon>
        <taxon>Araneae</taxon>
        <taxon>Araneomorphae</taxon>
        <taxon>Entelegynae</taxon>
        <taxon>Araneoidea</taxon>
        <taxon>Nephilidae</taxon>
        <taxon>Trichonephila</taxon>
    </lineage>
</organism>
<sequence>MSSGREKEIERGESEERKERERRERRDREREERERERREREEREIEREFRDSPKFTVLQKESLSLLKRPCSADSQCVKTKLTIVNRLRIKKLGT</sequence>
<dbReference type="EMBL" id="BMAU01021007">
    <property type="protein sequence ID" value="GFX86375.1"/>
    <property type="molecule type" value="Genomic_DNA"/>
</dbReference>